<dbReference type="InterPro" id="IPR012865">
    <property type="entry name" value="DUF1642"/>
</dbReference>
<dbReference type="OrthoDB" id="2243928at2"/>
<comment type="caution">
    <text evidence="2">The sequence shown here is derived from an EMBL/GenBank/DDBJ whole genome shotgun (WGS) entry which is preliminary data.</text>
</comment>
<evidence type="ECO:0000313" key="3">
    <source>
        <dbReference type="Proteomes" id="UP000307201"/>
    </source>
</evidence>
<dbReference type="EMBL" id="VBTE01000066">
    <property type="protein sequence ID" value="TLQ04735.1"/>
    <property type="molecule type" value="Genomic_DNA"/>
</dbReference>
<feature type="coiled-coil region" evidence="1">
    <location>
        <begin position="60"/>
        <end position="90"/>
    </location>
</feature>
<sequence length="222" mass="26648">MKKENGIKRLNRISVKAKEYRDENTQVVKLSQAIEVIELIDQVDQPDDYFEIAFERGNKLIELGQKIKEMQTERQEMKQEINRLKNNQLDEPEKVVVPQFVADWIEESKSKPLRSLFTTFAYIEEQRWDMVPKEIWNFISKEPDNDEVFAKAWLYGYVVEETLYYMPLPYQSNNTIYYYKQDDGKISFKQGGMMKDHSKFTQEELDKYFPEIKHMAEEVRNE</sequence>
<accession>A0A5R9BVZ0</accession>
<gene>
    <name evidence="2" type="ORF">FEZ48_13320</name>
</gene>
<dbReference type="AlphaFoldDB" id="A0A5R9BVZ0"/>
<name>A0A5R9BVZ0_9LACT</name>
<proteinExistence type="predicted"/>
<dbReference type="RefSeq" id="WP_138473133.1">
    <property type="nucleotide sequence ID" value="NZ_VBTE01000066.1"/>
</dbReference>
<keyword evidence="1" id="KW-0175">Coiled coil</keyword>
<evidence type="ECO:0000313" key="2">
    <source>
        <dbReference type="EMBL" id="TLQ04735.1"/>
    </source>
</evidence>
<protein>
    <submittedName>
        <fullName evidence="2">DUF1642 domain-containing protein</fullName>
    </submittedName>
</protein>
<evidence type="ECO:0000256" key="1">
    <source>
        <dbReference type="SAM" id="Coils"/>
    </source>
</evidence>
<dbReference type="Proteomes" id="UP000307201">
    <property type="component" value="Unassembled WGS sequence"/>
</dbReference>
<organism evidence="2 3">
    <name type="scientific">Marinilactibacillus psychrotolerans</name>
    <dbReference type="NCBI Taxonomy" id="191770"/>
    <lineage>
        <taxon>Bacteria</taxon>
        <taxon>Bacillati</taxon>
        <taxon>Bacillota</taxon>
        <taxon>Bacilli</taxon>
        <taxon>Lactobacillales</taxon>
        <taxon>Carnobacteriaceae</taxon>
        <taxon>Marinilactibacillus</taxon>
    </lineage>
</organism>
<reference evidence="2 3" key="1">
    <citation type="submission" date="2019-05" db="EMBL/GenBank/DDBJ databases">
        <title>The metagenome of a microbial culture collection derived from dairy environment covers the genomic content of the human microbiome.</title>
        <authorList>
            <person name="Roder T."/>
            <person name="Wuthrich D."/>
            <person name="Sattari Z."/>
            <person name="Von Ah U."/>
            <person name="Bar C."/>
            <person name="Ronchi F."/>
            <person name="Macpherson A.J."/>
            <person name="Ganal-Vonarburg S.C."/>
            <person name="Bruggmann R."/>
            <person name="Vergeres G."/>
        </authorList>
    </citation>
    <scope>NUCLEOTIDE SEQUENCE [LARGE SCALE GENOMIC DNA]</scope>
    <source>
        <strain evidence="2 3">FAM 24235</strain>
    </source>
</reference>
<dbReference type="Pfam" id="PF07852">
    <property type="entry name" value="DUF1642"/>
    <property type="match status" value="1"/>
</dbReference>